<evidence type="ECO:0000256" key="1">
    <source>
        <dbReference type="SAM" id="SignalP"/>
    </source>
</evidence>
<evidence type="ECO:0000313" key="3">
    <source>
        <dbReference type="EMBL" id="TGE15206.1"/>
    </source>
</evidence>
<keyword evidence="4" id="KW-1185">Reference proteome</keyword>
<feature type="signal peptide" evidence="1">
    <location>
        <begin position="1"/>
        <end position="20"/>
    </location>
</feature>
<dbReference type="EMBL" id="SRLD01000025">
    <property type="protein sequence ID" value="TGE15206.1"/>
    <property type="molecule type" value="Genomic_DNA"/>
</dbReference>
<reference evidence="3 4" key="1">
    <citation type="submission" date="2019-04" db="EMBL/GenBank/DDBJ databases">
        <authorList>
            <person name="Feng G."/>
            <person name="Zhang J."/>
            <person name="Zhu H."/>
        </authorList>
    </citation>
    <scope>NUCLEOTIDE SEQUENCE [LARGE SCALE GENOMIC DNA]</scope>
    <source>
        <strain evidence="3 4">JCM 17223</strain>
    </source>
</reference>
<dbReference type="InterPro" id="IPR045497">
    <property type="entry name" value="DUF6438"/>
</dbReference>
<evidence type="ECO:0000259" key="2">
    <source>
        <dbReference type="Pfam" id="PF20033"/>
    </source>
</evidence>
<protein>
    <recommendedName>
        <fullName evidence="2">DUF6438 domain-containing protein</fullName>
    </recommendedName>
</protein>
<gene>
    <name evidence="3" type="ORF">E5J99_13445</name>
</gene>
<accession>A0A4Z0PL19</accession>
<dbReference type="RefSeq" id="WP_135498328.1">
    <property type="nucleotide sequence ID" value="NZ_SRLD01000025.1"/>
</dbReference>
<feature type="chain" id="PRO_5021456857" description="DUF6438 domain-containing protein" evidence="1">
    <location>
        <begin position="21"/>
        <end position="183"/>
    </location>
</feature>
<keyword evidence="1" id="KW-0732">Signal</keyword>
<organism evidence="3 4">
    <name type="scientific">Hymenobacter elongatus</name>
    <dbReference type="NCBI Taxonomy" id="877208"/>
    <lineage>
        <taxon>Bacteria</taxon>
        <taxon>Pseudomonadati</taxon>
        <taxon>Bacteroidota</taxon>
        <taxon>Cytophagia</taxon>
        <taxon>Cytophagales</taxon>
        <taxon>Hymenobacteraceae</taxon>
        <taxon>Hymenobacter</taxon>
    </lineage>
</organism>
<dbReference type="Pfam" id="PF20033">
    <property type="entry name" value="DUF6438"/>
    <property type="match status" value="1"/>
</dbReference>
<comment type="caution">
    <text evidence="3">The sequence shown here is derived from an EMBL/GenBank/DDBJ whole genome shotgun (WGS) entry which is preliminary data.</text>
</comment>
<dbReference type="OrthoDB" id="7172369at2"/>
<proteinExistence type="predicted"/>
<name>A0A4Z0PL19_9BACT</name>
<evidence type="ECO:0000313" key="4">
    <source>
        <dbReference type="Proteomes" id="UP000297739"/>
    </source>
</evidence>
<feature type="domain" description="DUF6438" evidence="2">
    <location>
        <begin position="61"/>
        <end position="169"/>
    </location>
</feature>
<dbReference type="AlphaFoldDB" id="A0A4Z0PL19"/>
<sequence length="183" mass="19754">MPLASLLILAAFLWAGTATAQRAVSGKKKSIAGEGKPAKASVKVVSKQPGNGKKATEPVMLFKRTPCFGPCPHYEATIYADGRVSYIGYRYVRLTGSHELKMPVATVTTILADARRLRFATYNERYSQGSTDLPSTILSIRQPNGMLKTVQAEEGTPSELTALLTYISNEIEKISGGVSVSDR</sequence>
<dbReference type="Proteomes" id="UP000297739">
    <property type="component" value="Unassembled WGS sequence"/>
</dbReference>